<dbReference type="SUPFAM" id="SSF88946">
    <property type="entry name" value="Sigma2 domain of RNA polymerase sigma factors"/>
    <property type="match status" value="1"/>
</dbReference>
<dbReference type="Gene3D" id="1.10.10.10">
    <property type="entry name" value="Winged helix-like DNA-binding domain superfamily/Winged helix DNA-binding domain"/>
    <property type="match status" value="1"/>
</dbReference>
<evidence type="ECO:0000256" key="2">
    <source>
        <dbReference type="ARBA" id="ARBA00023015"/>
    </source>
</evidence>
<dbReference type="Proteomes" id="UP000428260">
    <property type="component" value="Chromosome"/>
</dbReference>
<feature type="domain" description="RNA polymerase sigma-70 region 2" evidence="7">
    <location>
        <begin position="25"/>
        <end position="92"/>
    </location>
</feature>
<dbReference type="InterPro" id="IPR013249">
    <property type="entry name" value="RNA_pol_sigma70_r4_t2"/>
</dbReference>
<dbReference type="KEGG" id="mcos:GM418_17685"/>
<dbReference type="InterPro" id="IPR007627">
    <property type="entry name" value="RNA_pol_sigma70_r2"/>
</dbReference>
<evidence type="ECO:0000313" key="10">
    <source>
        <dbReference type="Proteomes" id="UP000428260"/>
    </source>
</evidence>
<sequence>MDYDDSGIIADLKQDNKKDLAFHMLVNKYQERLYWHIRKIVMNHDDADDVLQNTFVKVWKSIDKFREESSLYTWLYRIATNESISFLNANKKRSFMPLNDVSEYLVKNLESDPYFEGDEIQLKLQEAIVRLPEKQRIVFNMKYFDEMKYEDMSKILDTSVGALKASYFHAAKKIEDFLKNTD</sequence>
<evidence type="ECO:0000256" key="5">
    <source>
        <dbReference type="ARBA" id="ARBA00023163"/>
    </source>
</evidence>
<dbReference type="InterPro" id="IPR036388">
    <property type="entry name" value="WH-like_DNA-bd_sf"/>
</dbReference>
<keyword evidence="2 6" id="KW-0805">Transcription regulation</keyword>
<evidence type="ECO:0000256" key="4">
    <source>
        <dbReference type="ARBA" id="ARBA00023125"/>
    </source>
</evidence>
<protein>
    <recommendedName>
        <fullName evidence="6">RNA polymerase sigma factor</fullName>
    </recommendedName>
</protein>
<dbReference type="AlphaFoldDB" id="A0A6I6JZ05"/>
<dbReference type="Gene3D" id="1.10.1740.10">
    <property type="match status" value="1"/>
</dbReference>
<evidence type="ECO:0000256" key="1">
    <source>
        <dbReference type="ARBA" id="ARBA00010641"/>
    </source>
</evidence>
<comment type="similarity">
    <text evidence="1 6">Belongs to the sigma-70 factor family. ECF subfamily.</text>
</comment>
<feature type="domain" description="RNA polymerase sigma factor 70 region 4 type 2" evidence="8">
    <location>
        <begin position="122"/>
        <end position="174"/>
    </location>
</feature>
<dbReference type="Pfam" id="PF04542">
    <property type="entry name" value="Sigma70_r2"/>
    <property type="match status" value="1"/>
</dbReference>
<dbReference type="InterPro" id="IPR039425">
    <property type="entry name" value="RNA_pol_sigma-70-like"/>
</dbReference>
<dbReference type="RefSeq" id="WP_158868580.1">
    <property type="nucleotide sequence ID" value="NZ_CP046401.1"/>
</dbReference>
<dbReference type="PANTHER" id="PTHR43133:SF51">
    <property type="entry name" value="RNA POLYMERASE SIGMA FACTOR"/>
    <property type="match status" value="1"/>
</dbReference>
<keyword evidence="3 6" id="KW-0731">Sigma factor</keyword>
<dbReference type="GO" id="GO:0003677">
    <property type="term" value="F:DNA binding"/>
    <property type="evidence" value="ECO:0007669"/>
    <property type="project" value="UniProtKB-KW"/>
</dbReference>
<evidence type="ECO:0000256" key="3">
    <source>
        <dbReference type="ARBA" id="ARBA00023082"/>
    </source>
</evidence>
<keyword evidence="10" id="KW-1185">Reference proteome</keyword>
<evidence type="ECO:0000313" key="9">
    <source>
        <dbReference type="EMBL" id="QGY45437.1"/>
    </source>
</evidence>
<evidence type="ECO:0000256" key="6">
    <source>
        <dbReference type="RuleBase" id="RU000716"/>
    </source>
</evidence>
<gene>
    <name evidence="9" type="ORF">GM418_17685</name>
</gene>
<dbReference type="PROSITE" id="PS01063">
    <property type="entry name" value="SIGMA70_ECF"/>
    <property type="match status" value="1"/>
</dbReference>
<accession>A0A6I6JZ05</accession>
<dbReference type="InterPro" id="IPR013325">
    <property type="entry name" value="RNA_pol_sigma_r2"/>
</dbReference>
<dbReference type="SUPFAM" id="SSF88659">
    <property type="entry name" value="Sigma3 and sigma4 domains of RNA polymerase sigma factors"/>
    <property type="match status" value="1"/>
</dbReference>
<dbReference type="InterPro" id="IPR014284">
    <property type="entry name" value="RNA_pol_sigma-70_dom"/>
</dbReference>
<evidence type="ECO:0000259" key="8">
    <source>
        <dbReference type="Pfam" id="PF08281"/>
    </source>
</evidence>
<dbReference type="NCBIfam" id="TIGR02937">
    <property type="entry name" value="sigma70-ECF"/>
    <property type="match status" value="1"/>
</dbReference>
<dbReference type="InterPro" id="IPR013324">
    <property type="entry name" value="RNA_pol_sigma_r3/r4-like"/>
</dbReference>
<dbReference type="EMBL" id="CP046401">
    <property type="protein sequence ID" value="QGY45437.1"/>
    <property type="molecule type" value="Genomic_DNA"/>
</dbReference>
<keyword evidence="4 6" id="KW-0238">DNA-binding</keyword>
<proteinExistence type="inferred from homology"/>
<dbReference type="InterPro" id="IPR000838">
    <property type="entry name" value="RNA_pol_sigma70_ECF_CS"/>
</dbReference>
<organism evidence="9 10">
    <name type="scientific">Maribellus comscasis</name>
    <dbReference type="NCBI Taxonomy" id="2681766"/>
    <lineage>
        <taxon>Bacteria</taxon>
        <taxon>Pseudomonadati</taxon>
        <taxon>Bacteroidota</taxon>
        <taxon>Bacteroidia</taxon>
        <taxon>Marinilabiliales</taxon>
        <taxon>Prolixibacteraceae</taxon>
        <taxon>Maribellus</taxon>
    </lineage>
</organism>
<dbReference type="GO" id="GO:0016987">
    <property type="term" value="F:sigma factor activity"/>
    <property type="evidence" value="ECO:0007669"/>
    <property type="project" value="UniProtKB-KW"/>
</dbReference>
<dbReference type="GO" id="GO:0006352">
    <property type="term" value="P:DNA-templated transcription initiation"/>
    <property type="evidence" value="ECO:0007669"/>
    <property type="project" value="InterPro"/>
</dbReference>
<evidence type="ECO:0000259" key="7">
    <source>
        <dbReference type="Pfam" id="PF04542"/>
    </source>
</evidence>
<dbReference type="PANTHER" id="PTHR43133">
    <property type="entry name" value="RNA POLYMERASE ECF-TYPE SIGMA FACTO"/>
    <property type="match status" value="1"/>
</dbReference>
<reference evidence="9 10" key="1">
    <citation type="submission" date="2019-11" db="EMBL/GenBank/DDBJ databases">
        <authorList>
            <person name="Zheng R.K."/>
            <person name="Sun C.M."/>
        </authorList>
    </citation>
    <scope>NUCLEOTIDE SEQUENCE [LARGE SCALE GENOMIC DNA]</scope>
    <source>
        <strain evidence="9 10">WC007</strain>
    </source>
</reference>
<name>A0A6I6JZ05_9BACT</name>
<keyword evidence="5 6" id="KW-0804">Transcription</keyword>
<dbReference type="Pfam" id="PF08281">
    <property type="entry name" value="Sigma70_r4_2"/>
    <property type="match status" value="1"/>
</dbReference>